<dbReference type="GO" id="GO:0016020">
    <property type="term" value="C:membrane"/>
    <property type="evidence" value="ECO:0007669"/>
    <property type="project" value="UniProtKB-SubCell"/>
</dbReference>
<reference evidence="7" key="1">
    <citation type="submission" date="2014-05" db="EMBL/GenBank/DDBJ databases">
        <title>The transcriptome of the halophilic microalga Tetraselmis sp. GSL018 isolated from the Great Salt Lake, Utah.</title>
        <authorList>
            <person name="Jinkerson R.E."/>
            <person name="D'Adamo S."/>
            <person name="Posewitz M.C."/>
        </authorList>
    </citation>
    <scope>NUCLEOTIDE SEQUENCE</scope>
    <source>
        <strain evidence="7">GSL018</strain>
    </source>
</reference>
<keyword evidence="2 5" id="KW-0812">Transmembrane</keyword>
<keyword evidence="4 5" id="KW-0472">Membrane</keyword>
<feature type="transmembrane region" description="Helical" evidence="5">
    <location>
        <begin position="63"/>
        <end position="81"/>
    </location>
</feature>
<evidence type="ECO:0000256" key="4">
    <source>
        <dbReference type="ARBA" id="ARBA00023136"/>
    </source>
</evidence>
<dbReference type="EMBL" id="GBEZ01018685">
    <property type="protein sequence ID" value="JAC67777.1"/>
    <property type="molecule type" value="Transcribed_RNA"/>
</dbReference>
<evidence type="ECO:0000313" key="7">
    <source>
        <dbReference type="EMBL" id="JAC67777.1"/>
    </source>
</evidence>
<dbReference type="SUPFAM" id="SSF50182">
    <property type="entry name" value="Sm-like ribonucleoproteins"/>
    <property type="match status" value="1"/>
</dbReference>
<dbReference type="InterPro" id="IPR023408">
    <property type="entry name" value="MscS_beta-dom_sf"/>
</dbReference>
<name>A0A061R4E0_9CHLO</name>
<dbReference type="PANTHER" id="PTHR31323:SF1">
    <property type="entry name" value="MECHANOSENSITIVE ION CHANNEL PROTEIN"/>
    <property type="match status" value="1"/>
</dbReference>
<dbReference type="Gene3D" id="2.30.30.60">
    <property type="match status" value="1"/>
</dbReference>
<dbReference type="GO" id="GO:0005262">
    <property type="term" value="F:calcium channel activity"/>
    <property type="evidence" value="ECO:0007669"/>
    <property type="project" value="TreeGrafter"/>
</dbReference>
<dbReference type="PANTHER" id="PTHR31323">
    <property type="entry name" value="MECHANOSENSITIVE ION CHANNEL PROTEIN MSY2"/>
    <property type="match status" value="1"/>
</dbReference>
<organism evidence="7">
    <name type="scientific">Tetraselmis sp. GSL018</name>
    <dbReference type="NCBI Taxonomy" id="582737"/>
    <lineage>
        <taxon>Eukaryota</taxon>
        <taxon>Viridiplantae</taxon>
        <taxon>Chlorophyta</taxon>
        <taxon>core chlorophytes</taxon>
        <taxon>Chlorodendrophyceae</taxon>
        <taxon>Chlorodendrales</taxon>
        <taxon>Chlorodendraceae</taxon>
        <taxon>Tetraselmis</taxon>
    </lineage>
</organism>
<evidence type="ECO:0000256" key="1">
    <source>
        <dbReference type="ARBA" id="ARBA00004370"/>
    </source>
</evidence>
<evidence type="ECO:0000259" key="6">
    <source>
        <dbReference type="Pfam" id="PF00924"/>
    </source>
</evidence>
<dbReference type="InterPro" id="IPR006685">
    <property type="entry name" value="MscS_channel_2nd"/>
</dbReference>
<proteinExistence type="predicted"/>
<evidence type="ECO:0000256" key="2">
    <source>
        <dbReference type="ARBA" id="ARBA00022692"/>
    </source>
</evidence>
<gene>
    <name evidence="7" type="ORF">TSPGSL018_10258</name>
</gene>
<accession>A0A061R4E0</accession>
<keyword evidence="3 5" id="KW-1133">Transmembrane helix</keyword>
<feature type="non-terminal residue" evidence="7">
    <location>
        <position position="1"/>
    </location>
</feature>
<feature type="transmembrane region" description="Helical" evidence="5">
    <location>
        <begin position="87"/>
        <end position="105"/>
    </location>
</feature>
<protein>
    <submittedName>
        <fullName evidence="7">Mechanosensitive ion channel</fullName>
    </submittedName>
</protein>
<comment type="subcellular location">
    <subcellularLocation>
        <location evidence="1">Membrane</location>
    </subcellularLocation>
</comment>
<feature type="domain" description="Mechanosensitive ion channel MscS" evidence="6">
    <location>
        <begin position="105"/>
        <end position="171"/>
    </location>
</feature>
<evidence type="ECO:0000256" key="5">
    <source>
        <dbReference type="SAM" id="Phobius"/>
    </source>
</evidence>
<sequence length="267" mass="29968">YKDDKAGKEQAAKAFAMFSPNCQAEVSKQEVVDAVLGLFRQRSDIAASLANTDSMMNSLETGFAGAFHFLFIGLYLVIWNIDFVQGFSTFSATVLALSFIFGNSIRNTFEAMLFLFVQHPYDVGDWIEFDGQIYVVRKISLLHTCFVDIYDRQTTLANAVLVSKGISNLTRSTIHTEYVTIAVDVGMAPIVKHNLTSRMKQLFKMKPTEFSAESVDVKYSGMLEHGLKMKLLILWTYAMARKYRTPAPTTGCLVMPASFVPLLFPRM</sequence>
<dbReference type="InterPro" id="IPR010920">
    <property type="entry name" value="LSM_dom_sf"/>
</dbReference>
<dbReference type="AlphaFoldDB" id="A0A061R4E0"/>
<evidence type="ECO:0000256" key="3">
    <source>
        <dbReference type="ARBA" id="ARBA00022989"/>
    </source>
</evidence>
<dbReference type="Pfam" id="PF00924">
    <property type="entry name" value="MS_channel_2nd"/>
    <property type="match status" value="1"/>
</dbReference>
<dbReference type="GO" id="GO:0006874">
    <property type="term" value="P:intracellular calcium ion homeostasis"/>
    <property type="evidence" value="ECO:0007669"/>
    <property type="project" value="TreeGrafter"/>
</dbReference>